<protein>
    <recommendedName>
        <fullName evidence="12 13">Holliday junction resolvase RecU</fullName>
        <ecNumber evidence="13">3.1.21.10</ecNumber>
    </recommendedName>
    <alternativeName>
        <fullName evidence="13">Recombination protein U homolog</fullName>
    </alternativeName>
</protein>
<evidence type="ECO:0000256" key="4">
    <source>
        <dbReference type="ARBA" id="ARBA00022723"/>
    </source>
</evidence>
<dbReference type="GO" id="GO:0003676">
    <property type="term" value="F:nucleic acid binding"/>
    <property type="evidence" value="ECO:0007669"/>
    <property type="project" value="InterPro"/>
</dbReference>
<feature type="binding site" evidence="13">
    <location>
        <position position="94"/>
    </location>
    <ligand>
        <name>Mg(2+)</name>
        <dbReference type="ChEBI" id="CHEBI:18420"/>
    </ligand>
</feature>
<dbReference type="GO" id="GO:0000287">
    <property type="term" value="F:magnesium ion binding"/>
    <property type="evidence" value="ECO:0007669"/>
    <property type="project" value="UniProtKB-UniRule"/>
</dbReference>
<keyword evidence="2 13" id="KW-0963">Cytoplasm</keyword>
<dbReference type="AlphaFoldDB" id="A0A858U2F1"/>
<evidence type="ECO:0000256" key="1">
    <source>
        <dbReference type="ARBA" id="ARBA00004496"/>
    </source>
</evidence>
<dbReference type="GO" id="GO:0008821">
    <property type="term" value="F:crossover junction DNA endonuclease activity"/>
    <property type="evidence" value="ECO:0007669"/>
    <property type="project" value="UniProtKB-EC"/>
</dbReference>
<comment type="cofactor">
    <cofactor evidence="13">
        <name>Mg(2+)</name>
        <dbReference type="ChEBI" id="CHEBI:18420"/>
    </cofactor>
    <text evidence="13">Binds 1 Mg(2+) ion per subunit.</text>
</comment>
<keyword evidence="7 13" id="KW-0378">Hydrolase</keyword>
<comment type="subcellular location">
    <subcellularLocation>
        <location evidence="1 13">Cytoplasm</location>
    </subcellularLocation>
</comment>
<dbReference type="CDD" id="cd22354">
    <property type="entry name" value="RecU-like"/>
    <property type="match status" value="1"/>
</dbReference>
<name>A0A858U2F1_9MOLU</name>
<dbReference type="NCBIfam" id="NF002581">
    <property type="entry name" value="PRK02234.1-2"/>
    <property type="match status" value="1"/>
</dbReference>
<dbReference type="InterPro" id="IPR011335">
    <property type="entry name" value="Restrct_endonuc-II-like"/>
</dbReference>
<dbReference type="RefSeq" id="WP_169579962.1">
    <property type="nucleotide sequence ID" value="NZ_CP051480.1"/>
</dbReference>
<keyword evidence="10 13" id="KW-0234">DNA repair</keyword>
<feature type="binding site" evidence="13">
    <location>
        <position position="63"/>
    </location>
    <ligand>
        <name>Mg(2+)</name>
        <dbReference type="ChEBI" id="CHEBI:18420"/>
    </ligand>
</feature>
<feature type="site" description="Transition state stabilizer" evidence="13">
    <location>
        <position position="78"/>
    </location>
</feature>
<dbReference type="SUPFAM" id="SSF52980">
    <property type="entry name" value="Restriction endonuclease-like"/>
    <property type="match status" value="1"/>
</dbReference>
<dbReference type="HAMAP" id="MF_00130">
    <property type="entry name" value="RecU"/>
    <property type="match status" value="1"/>
</dbReference>
<evidence type="ECO:0000256" key="9">
    <source>
        <dbReference type="ARBA" id="ARBA00023172"/>
    </source>
</evidence>
<dbReference type="Proteomes" id="UP000501728">
    <property type="component" value="Chromosome"/>
</dbReference>
<dbReference type="EC" id="3.1.21.10" evidence="13"/>
<evidence type="ECO:0000256" key="3">
    <source>
        <dbReference type="ARBA" id="ARBA00022722"/>
    </source>
</evidence>
<evidence type="ECO:0000256" key="6">
    <source>
        <dbReference type="ARBA" id="ARBA00022763"/>
    </source>
</evidence>
<sequence>MNIHKNKGMFLESIINSSNQFYYENNIAIIHKKNLDIDFKSVDLKNKKLVVNNAFIKSKSTVDYYGIYKGIFLAFEAKSTNEKNFSLSNVKRHQIEYLSLIASHHGLAFWIIYFNLQNKFIVIKHDKFMKISKNKKTLAYSLLLANGISIELDFPGILDYLKVFNFDD</sequence>
<keyword evidence="5 13" id="KW-0255">Endonuclease</keyword>
<evidence type="ECO:0000256" key="10">
    <source>
        <dbReference type="ARBA" id="ARBA00023204"/>
    </source>
</evidence>
<dbReference type="Gene3D" id="3.40.1350.10">
    <property type="match status" value="1"/>
</dbReference>
<evidence type="ECO:0000256" key="13">
    <source>
        <dbReference type="HAMAP-Rule" id="MF_00130"/>
    </source>
</evidence>
<dbReference type="KEGG" id="mphn:HGG64_00070"/>
<keyword evidence="4 13" id="KW-0479">Metal-binding</keyword>
<evidence type="ECO:0000256" key="5">
    <source>
        <dbReference type="ARBA" id="ARBA00022759"/>
    </source>
</evidence>
<accession>A0A858U2F1</accession>
<keyword evidence="15" id="KW-1185">Reference proteome</keyword>
<dbReference type="GO" id="GO:0006281">
    <property type="term" value="P:DNA repair"/>
    <property type="evidence" value="ECO:0007669"/>
    <property type="project" value="UniProtKB-UniRule"/>
</dbReference>
<dbReference type="Pfam" id="PF03838">
    <property type="entry name" value="RecU"/>
    <property type="match status" value="1"/>
</dbReference>
<gene>
    <name evidence="13 14" type="primary">recU</name>
    <name evidence="14" type="ORF">HGG64_00070</name>
</gene>
<keyword evidence="6 13" id="KW-0227">DNA damage</keyword>
<evidence type="ECO:0000256" key="12">
    <source>
        <dbReference type="ARBA" id="ARBA00029523"/>
    </source>
</evidence>
<dbReference type="GO" id="GO:0005737">
    <property type="term" value="C:cytoplasm"/>
    <property type="evidence" value="ECO:0007669"/>
    <property type="project" value="UniProtKB-SubCell"/>
</dbReference>
<evidence type="ECO:0000313" key="14">
    <source>
        <dbReference type="EMBL" id="QJG66131.1"/>
    </source>
</evidence>
<dbReference type="EMBL" id="CP051480">
    <property type="protein sequence ID" value="QJG66131.1"/>
    <property type="molecule type" value="Genomic_DNA"/>
</dbReference>
<organism evidence="14 15">
    <name type="scientific">Mycoplasma phocoeninasale</name>
    <dbReference type="NCBI Taxonomy" id="2726117"/>
    <lineage>
        <taxon>Bacteria</taxon>
        <taxon>Bacillati</taxon>
        <taxon>Mycoplasmatota</taxon>
        <taxon>Mollicutes</taxon>
        <taxon>Mycoplasmataceae</taxon>
        <taxon>Mycoplasma</taxon>
    </lineage>
</organism>
<evidence type="ECO:0000256" key="7">
    <source>
        <dbReference type="ARBA" id="ARBA00022801"/>
    </source>
</evidence>
<dbReference type="InterPro" id="IPR011856">
    <property type="entry name" value="tRNA_endonuc-like_dom_sf"/>
</dbReference>
<keyword evidence="8 13" id="KW-0460">Magnesium</keyword>
<evidence type="ECO:0000313" key="15">
    <source>
        <dbReference type="Proteomes" id="UP000501728"/>
    </source>
</evidence>
<keyword evidence="9 13" id="KW-0233">DNA recombination</keyword>
<feature type="binding site" evidence="13">
    <location>
        <position position="61"/>
    </location>
    <ligand>
        <name>Mg(2+)</name>
        <dbReference type="ChEBI" id="CHEBI:18420"/>
    </ligand>
</feature>
<feature type="binding site" evidence="13">
    <location>
        <position position="76"/>
    </location>
    <ligand>
        <name>Mg(2+)</name>
        <dbReference type="ChEBI" id="CHEBI:18420"/>
    </ligand>
</feature>
<comment type="catalytic activity">
    <reaction evidence="13">
        <text>Endonucleolytic cleavage at a junction such as a reciprocal single-stranded crossover between two homologous DNA duplexes (Holliday junction).</text>
        <dbReference type="EC" id="3.1.21.10"/>
    </reaction>
</comment>
<evidence type="ECO:0000256" key="8">
    <source>
        <dbReference type="ARBA" id="ARBA00022842"/>
    </source>
</evidence>
<dbReference type="InterPro" id="IPR004612">
    <property type="entry name" value="Resolv_RecU"/>
</dbReference>
<evidence type="ECO:0000256" key="2">
    <source>
        <dbReference type="ARBA" id="ARBA00022490"/>
    </source>
</evidence>
<evidence type="ECO:0000256" key="11">
    <source>
        <dbReference type="ARBA" id="ARBA00023447"/>
    </source>
</evidence>
<comment type="similarity">
    <text evidence="11 13">Belongs to the RecU family.</text>
</comment>
<dbReference type="GO" id="GO:0006310">
    <property type="term" value="P:DNA recombination"/>
    <property type="evidence" value="ECO:0007669"/>
    <property type="project" value="UniProtKB-UniRule"/>
</dbReference>
<proteinExistence type="inferred from homology"/>
<reference evidence="14 15" key="1">
    <citation type="submission" date="2020-04" db="EMBL/GenBank/DDBJ databases">
        <title>Novel Mycoplasma species detected in Phocoena phocoena (harbor porpoise) from the USA.</title>
        <authorList>
            <person name="Volokhov D.V."/>
        </authorList>
    </citation>
    <scope>NUCLEOTIDE SEQUENCE [LARGE SCALE GENOMIC DNA]</scope>
    <source>
        <strain evidence="14 15">C264-NAS</strain>
    </source>
</reference>
<dbReference type="GO" id="GO:0007059">
    <property type="term" value="P:chromosome segregation"/>
    <property type="evidence" value="ECO:0007669"/>
    <property type="project" value="UniProtKB-UniRule"/>
</dbReference>
<keyword evidence="3 13" id="KW-0540">Nuclease</keyword>
<comment type="function">
    <text evidence="13">Endonuclease that resolves Holliday junction intermediates in genetic recombination. Cleaves mobile four-strand junctions by introducing symmetrical nicks in paired strands. Promotes annealing of linear ssDNA with homologous dsDNA. Required for DNA repair, homologous recombination and chromosome segregation.</text>
</comment>